<sequence>MTTPVVQPIIIMQAVIRRMLTNQAKYTVAMMAQPSTYKQKR</sequence>
<protein>
    <submittedName>
        <fullName evidence="1">Uncharacterized protein</fullName>
    </submittedName>
</protein>
<dbReference type="AlphaFoldDB" id="A0A2R6Y094"/>
<reference evidence="2" key="1">
    <citation type="journal article" date="2018" name="Sci. Rep.">
        <title>Lignite coal burning seam in the remote Altai Mountains harbors a hydrogen-driven thermophilic microbial community.</title>
        <authorList>
            <person name="Kadnikov V.V."/>
            <person name="Mardanov A.V."/>
            <person name="Ivasenko D.A."/>
            <person name="Antsiferov D.V."/>
            <person name="Beletsky A.V."/>
            <person name="Karnachuk O.V."/>
            <person name="Ravin N.V."/>
        </authorList>
    </citation>
    <scope>NUCLEOTIDE SEQUENCE [LARGE SCALE GENOMIC DNA]</scope>
</reference>
<organism evidence="1 2">
    <name type="scientific">Candidatus Carbonibacillus altaicus</name>
    <dbReference type="NCBI Taxonomy" id="2163959"/>
    <lineage>
        <taxon>Bacteria</taxon>
        <taxon>Bacillati</taxon>
        <taxon>Bacillota</taxon>
        <taxon>Bacilli</taxon>
        <taxon>Bacillales</taxon>
        <taxon>Candidatus Carbonibacillus</taxon>
    </lineage>
</organism>
<accession>A0A2R6Y094</accession>
<gene>
    <name evidence="1" type="ORF">BSOLF_0980</name>
</gene>
<evidence type="ECO:0000313" key="2">
    <source>
        <dbReference type="Proteomes" id="UP000244338"/>
    </source>
</evidence>
<dbReference type="Proteomes" id="UP000244338">
    <property type="component" value="Unassembled WGS sequence"/>
</dbReference>
<comment type="caution">
    <text evidence="1">The sequence shown here is derived from an EMBL/GenBank/DDBJ whole genome shotgun (WGS) entry which is preliminary data.</text>
</comment>
<name>A0A2R6Y094_9BACL</name>
<dbReference type="EMBL" id="PEBX01000050">
    <property type="protein sequence ID" value="PTQ56052.1"/>
    <property type="molecule type" value="Genomic_DNA"/>
</dbReference>
<evidence type="ECO:0000313" key="1">
    <source>
        <dbReference type="EMBL" id="PTQ56052.1"/>
    </source>
</evidence>
<proteinExistence type="predicted"/>